<evidence type="ECO:0000256" key="2">
    <source>
        <dbReference type="ARBA" id="ARBA00022857"/>
    </source>
</evidence>
<dbReference type="Gene3D" id="3.40.50.720">
    <property type="entry name" value="NAD(P)-binding Rossmann-like Domain"/>
    <property type="match status" value="1"/>
</dbReference>
<dbReference type="PRINTS" id="PR00081">
    <property type="entry name" value="GDHRDH"/>
</dbReference>
<dbReference type="InterPro" id="IPR002347">
    <property type="entry name" value="SDR_fam"/>
</dbReference>
<keyword evidence="2" id="KW-0521">NADP</keyword>
<evidence type="ECO:0008006" key="6">
    <source>
        <dbReference type="Google" id="ProtNLM"/>
    </source>
</evidence>
<organism evidence="4 5">
    <name type="scientific">Amylocarpus encephaloides</name>
    <dbReference type="NCBI Taxonomy" id="45428"/>
    <lineage>
        <taxon>Eukaryota</taxon>
        <taxon>Fungi</taxon>
        <taxon>Dikarya</taxon>
        <taxon>Ascomycota</taxon>
        <taxon>Pezizomycotina</taxon>
        <taxon>Leotiomycetes</taxon>
        <taxon>Helotiales</taxon>
        <taxon>Helotiales incertae sedis</taxon>
        <taxon>Amylocarpus</taxon>
    </lineage>
</organism>
<comment type="similarity">
    <text evidence="1">Belongs to the short-chain dehydrogenases/reductases (SDR) family.</text>
</comment>
<dbReference type="InterPro" id="IPR036291">
    <property type="entry name" value="NAD(P)-bd_dom_sf"/>
</dbReference>
<protein>
    <recommendedName>
        <fullName evidence="6">Short-chain dehydrogenase</fullName>
    </recommendedName>
</protein>
<dbReference type="GO" id="GO:0016491">
    <property type="term" value="F:oxidoreductase activity"/>
    <property type="evidence" value="ECO:0007669"/>
    <property type="project" value="UniProtKB-KW"/>
</dbReference>
<evidence type="ECO:0000313" key="5">
    <source>
        <dbReference type="Proteomes" id="UP000824998"/>
    </source>
</evidence>
<comment type="caution">
    <text evidence="4">The sequence shown here is derived from an EMBL/GenBank/DDBJ whole genome shotgun (WGS) entry which is preliminary data.</text>
</comment>
<dbReference type="SUPFAM" id="SSF51735">
    <property type="entry name" value="NAD(P)-binding Rossmann-fold domains"/>
    <property type="match status" value="1"/>
</dbReference>
<evidence type="ECO:0000256" key="1">
    <source>
        <dbReference type="ARBA" id="ARBA00006484"/>
    </source>
</evidence>
<keyword evidence="5" id="KW-1185">Reference proteome</keyword>
<accession>A0A9P7YMR3</accession>
<reference evidence="4" key="1">
    <citation type="journal article" date="2021" name="IMA Fungus">
        <title>Genomic characterization of three marine fungi, including Emericellopsis atlantica sp. nov. with signatures of a generalist lifestyle and marine biomass degradation.</title>
        <authorList>
            <person name="Hagestad O.C."/>
            <person name="Hou L."/>
            <person name="Andersen J.H."/>
            <person name="Hansen E.H."/>
            <person name="Altermark B."/>
            <person name="Li C."/>
            <person name="Kuhnert E."/>
            <person name="Cox R.J."/>
            <person name="Crous P.W."/>
            <person name="Spatafora J.W."/>
            <person name="Lail K."/>
            <person name="Amirebrahimi M."/>
            <person name="Lipzen A."/>
            <person name="Pangilinan J."/>
            <person name="Andreopoulos W."/>
            <person name="Hayes R.D."/>
            <person name="Ng V."/>
            <person name="Grigoriev I.V."/>
            <person name="Jackson S.A."/>
            <person name="Sutton T.D.S."/>
            <person name="Dobson A.D.W."/>
            <person name="Rama T."/>
        </authorList>
    </citation>
    <scope>NUCLEOTIDE SEQUENCE</scope>
    <source>
        <strain evidence="4">TRa018bII</strain>
    </source>
</reference>
<dbReference type="Pfam" id="PF00106">
    <property type="entry name" value="adh_short"/>
    <property type="match status" value="1"/>
</dbReference>
<dbReference type="Proteomes" id="UP000824998">
    <property type="component" value="Unassembled WGS sequence"/>
</dbReference>
<evidence type="ECO:0000256" key="3">
    <source>
        <dbReference type="ARBA" id="ARBA00023002"/>
    </source>
</evidence>
<dbReference type="AlphaFoldDB" id="A0A9P7YMR3"/>
<sequence length="324" mass="35382">MGNTPSAPTLTEKNLPDQAGKVFMITGSTSGVGLSLAQILYAHNARIYIAARSAEKADYAIGHMKSLFPDSRGSLVYLHLDLNDLSTIKSSAEEFLKAEKQLDVLWNNAGLMIPAQGSKTKQGTELQLGTNCVAPWLFTRFLTPVLRETARVRKGEGGEEGGVRVVWVSSSAAAKLSPQGGVEMDNLDYGRERSAWVKYGVSKAGNILHGWEYGRRAGGEGGVLSVSLDPGNLKTDLYKSLPRWQRIVVDRVLKEPIYGAYTELYAGLSIDITMENQGAFIVPWGKMQPPRADIVQSCKSADESGTGIARQFWEWTEGQCEGYM</sequence>
<dbReference type="PANTHER" id="PTHR24320:SF236">
    <property type="entry name" value="SHORT-CHAIN DEHYDROGENASE-RELATED"/>
    <property type="match status" value="1"/>
</dbReference>
<proteinExistence type="inferred from homology"/>
<dbReference type="OrthoDB" id="191139at2759"/>
<keyword evidence="3" id="KW-0560">Oxidoreductase</keyword>
<gene>
    <name evidence="4" type="ORF">BJ875DRAFT_227448</name>
</gene>
<dbReference type="PANTHER" id="PTHR24320">
    <property type="entry name" value="RETINOL DEHYDROGENASE"/>
    <property type="match status" value="1"/>
</dbReference>
<name>A0A9P7YMR3_9HELO</name>
<evidence type="ECO:0000313" key="4">
    <source>
        <dbReference type="EMBL" id="KAG9236436.1"/>
    </source>
</evidence>
<dbReference type="EMBL" id="MU251407">
    <property type="protein sequence ID" value="KAG9236436.1"/>
    <property type="molecule type" value="Genomic_DNA"/>
</dbReference>